<dbReference type="KEGG" id="aplc:110978163"/>
<keyword evidence="1" id="KW-1185">Reference proteome</keyword>
<sequence>MGEENISVTNIETVIIPKLRRENDHLFEELKEAKQTELSWQRYKGHLLKTKELKAASAQTRSVGVSDVVTTLPTSSRKLFNQLYPQVDEIYHLELLLLELNQQLMVAEATREKGKILNALEKAVYEKNRAGPDDTADHACLLGEWFQQMSCVKSVSDPDLHPTMASKSESSIQKDRVFYWAKYETPSSHTDGNQTLSFSTRHCGICIRLCITAPKYFNDGSPRCSPGTMFLTSDIPLEGLQLGFQRCIRDGQLAHDFVISTVWRLIEDQILPFVST</sequence>
<dbReference type="GeneID" id="110978163"/>
<dbReference type="RefSeq" id="XP_022088628.1">
    <property type="nucleotide sequence ID" value="XM_022232936.1"/>
</dbReference>
<proteinExistence type="predicted"/>
<reference evidence="2" key="1">
    <citation type="submission" date="2025-08" db="UniProtKB">
        <authorList>
            <consortium name="RefSeq"/>
        </authorList>
    </citation>
    <scope>IDENTIFICATION</scope>
</reference>
<gene>
    <name evidence="2" type="primary">LOC110978163</name>
</gene>
<name>A0A8B7Y601_ACAPL</name>
<evidence type="ECO:0000313" key="1">
    <source>
        <dbReference type="Proteomes" id="UP000694845"/>
    </source>
</evidence>
<dbReference type="OrthoDB" id="10045340at2759"/>
<organism evidence="1 2">
    <name type="scientific">Acanthaster planci</name>
    <name type="common">Crown-of-thorns starfish</name>
    <dbReference type="NCBI Taxonomy" id="133434"/>
    <lineage>
        <taxon>Eukaryota</taxon>
        <taxon>Metazoa</taxon>
        <taxon>Echinodermata</taxon>
        <taxon>Eleutherozoa</taxon>
        <taxon>Asterozoa</taxon>
        <taxon>Asteroidea</taxon>
        <taxon>Valvatacea</taxon>
        <taxon>Valvatida</taxon>
        <taxon>Acanthasteridae</taxon>
        <taxon>Acanthaster</taxon>
    </lineage>
</organism>
<dbReference type="Proteomes" id="UP000694845">
    <property type="component" value="Unplaced"/>
</dbReference>
<accession>A0A8B7Y601</accession>
<evidence type="ECO:0000313" key="2">
    <source>
        <dbReference type="RefSeq" id="XP_022088628.1"/>
    </source>
</evidence>
<dbReference type="AlphaFoldDB" id="A0A8B7Y601"/>
<dbReference type="OMA" id="QMKKHVQ"/>
<protein>
    <submittedName>
        <fullName evidence="2">Uncharacterized protein LOC110978163 isoform X1</fullName>
    </submittedName>
</protein>